<dbReference type="EMBL" id="CP024087">
    <property type="protein sequence ID" value="AYF30015.1"/>
    <property type="molecule type" value="Genomic_DNA"/>
</dbReference>
<dbReference type="Pfam" id="PF01497">
    <property type="entry name" value="Peripla_BP_2"/>
    <property type="match status" value="1"/>
</dbReference>
<keyword evidence="2" id="KW-0732">Signal</keyword>
<dbReference type="AlphaFoldDB" id="A0A386WNQ4"/>
<proteinExistence type="inferred from homology"/>
<dbReference type="InterPro" id="IPR002491">
    <property type="entry name" value="ABC_transptr_periplasmic_BD"/>
</dbReference>
<reference evidence="4 5" key="1">
    <citation type="submission" date="2017-10" db="EMBL/GenBank/DDBJ databases">
        <title>Integration of genomic and chemical information greatly accelerates assignment of the full stereostructure of myelolactone, a potent inhibitor of myeloma from a marine-derived Micromonospora.</title>
        <authorList>
            <person name="Kim M.C."/>
            <person name="Machado H."/>
            <person name="Jensen P.R."/>
            <person name="Fenical W."/>
        </authorList>
    </citation>
    <scope>NUCLEOTIDE SEQUENCE [LARGE SCALE GENOMIC DNA]</scope>
    <source>
        <strain evidence="4 5">CNY-010</strain>
    </source>
</reference>
<dbReference type="InterPro" id="IPR050902">
    <property type="entry name" value="ABC_Transporter_SBP"/>
</dbReference>
<dbReference type="SUPFAM" id="SSF53807">
    <property type="entry name" value="Helical backbone' metal receptor"/>
    <property type="match status" value="1"/>
</dbReference>
<dbReference type="Proteomes" id="UP000267804">
    <property type="component" value="Chromosome"/>
</dbReference>
<sequence length="358" mass="37764">MAIMTGSSWRAPLTAAVAVTAMTLAACGESARAPESQPSTGAGFPVTVQECGGKSVTVQKRPERVVPLSATMLEHLFWLGVQGSVVGSGESVRPGTFPQQFQADGAKVKSLTGTYVPGSYDPVSREVLLAERPDLVISDFASTFNTAGAATQADLAARDVPSYLAFSTDCASEGAAQTNLDLVYRDLENVGRLTGAQPKAAELVAGMRSKVDSVRSKVASAGPPTVWVFTVEEAVDGQPGSALGNRHTVNAVIELAGGRNVFGDVNESFAKTTWEEIAKRKPDVILLLSYGYGGEPERQKAYVAGKKALADNPATRNLPAVTQGRYATMDYWLVAAGSVRNADGVTELARQLHPDLFR</sequence>
<gene>
    <name evidence="4" type="ORF">CSH63_21620</name>
</gene>
<feature type="chain" id="PRO_5038706861" description="Fe/B12 periplasmic-binding domain-containing protein" evidence="2">
    <location>
        <begin position="27"/>
        <end position="358"/>
    </location>
</feature>
<evidence type="ECO:0000313" key="4">
    <source>
        <dbReference type="EMBL" id="AYF30015.1"/>
    </source>
</evidence>
<feature type="domain" description="Fe/B12 periplasmic-binding" evidence="3">
    <location>
        <begin position="64"/>
        <end position="356"/>
    </location>
</feature>
<feature type="signal peptide" evidence="2">
    <location>
        <begin position="1"/>
        <end position="26"/>
    </location>
</feature>
<dbReference type="Gene3D" id="3.40.50.1980">
    <property type="entry name" value="Nitrogenase molybdenum iron protein domain"/>
    <property type="match status" value="2"/>
</dbReference>
<protein>
    <recommendedName>
        <fullName evidence="3">Fe/B12 periplasmic-binding domain-containing protein</fullName>
    </recommendedName>
</protein>
<evidence type="ECO:0000259" key="3">
    <source>
        <dbReference type="PROSITE" id="PS50983"/>
    </source>
</evidence>
<evidence type="ECO:0000256" key="1">
    <source>
        <dbReference type="ARBA" id="ARBA00008814"/>
    </source>
</evidence>
<organism evidence="4 5">
    <name type="scientific">Micromonospora tulbaghiae</name>
    <dbReference type="NCBI Taxonomy" id="479978"/>
    <lineage>
        <taxon>Bacteria</taxon>
        <taxon>Bacillati</taxon>
        <taxon>Actinomycetota</taxon>
        <taxon>Actinomycetes</taxon>
        <taxon>Micromonosporales</taxon>
        <taxon>Micromonosporaceae</taxon>
        <taxon>Micromonospora</taxon>
    </lineage>
</organism>
<dbReference type="PANTHER" id="PTHR30535">
    <property type="entry name" value="VITAMIN B12-BINDING PROTEIN"/>
    <property type="match status" value="1"/>
</dbReference>
<evidence type="ECO:0000313" key="5">
    <source>
        <dbReference type="Proteomes" id="UP000267804"/>
    </source>
</evidence>
<name>A0A386WNQ4_9ACTN</name>
<accession>A0A386WNQ4</accession>
<dbReference type="KEGG" id="mtua:CSH63_21620"/>
<dbReference type="PANTHER" id="PTHR30535:SF7">
    <property type="entry name" value="IRON(III) DICITRATE-BINDING PROTEIN"/>
    <property type="match status" value="1"/>
</dbReference>
<dbReference type="PROSITE" id="PS50983">
    <property type="entry name" value="FE_B12_PBP"/>
    <property type="match status" value="1"/>
</dbReference>
<comment type="similarity">
    <text evidence="1">Belongs to the bacterial solute-binding protein 8 family.</text>
</comment>
<evidence type="ECO:0000256" key="2">
    <source>
        <dbReference type="SAM" id="SignalP"/>
    </source>
</evidence>